<dbReference type="EMBL" id="JADGJD010000598">
    <property type="protein sequence ID" value="KAJ3049761.1"/>
    <property type="molecule type" value="Genomic_DNA"/>
</dbReference>
<reference evidence="2" key="1">
    <citation type="submission" date="2020-05" db="EMBL/GenBank/DDBJ databases">
        <title>Phylogenomic resolution of chytrid fungi.</title>
        <authorList>
            <person name="Stajich J.E."/>
            <person name="Amses K."/>
            <person name="Simmons R."/>
            <person name="Seto K."/>
            <person name="Myers J."/>
            <person name="Bonds A."/>
            <person name="Quandt C.A."/>
            <person name="Barry K."/>
            <person name="Liu P."/>
            <person name="Grigoriev I."/>
            <person name="Longcore J.E."/>
            <person name="James T.Y."/>
        </authorList>
    </citation>
    <scope>NUCLEOTIDE SEQUENCE</scope>
    <source>
        <strain evidence="2">JEL0318</strain>
    </source>
</reference>
<evidence type="ECO:0000313" key="2">
    <source>
        <dbReference type="EMBL" id="KAJ3049761.1"/>
    </source>
</evidence>
<evidence type="ECO:0000256" key="1">
    <source>
        <dbReference type="SAM" id="MobiDB-lite"/>
    </source>
</evidence>
<evidence type="ECO:0000313" key="3">
    <source>
        <dbReference type="Proteomes" id="UP001212841"/>
    </source>
</evidence>
<dbReference type="Proteomes" id="UP001212841">
    <property type="component" value="Unassembled WGS sequence"/>
</dbReference>
<sequence length="217" mass="24202">MTFTTEAPPQTPLTKGLSTNSQVPTHSTLTTTRPTHSQRNYYSYNNQYSDRGHYDDDTGKFDVSGGRGTVVSKDVGVGRARDWRSMARWEDLQPSDSARLSWNEIKMDRVERRQDNVETMLDHALHELGNVRSHLGLQKQELPNPISTETIKSILQNLTAAPSTSAKVEIDINILTTLLGAGTETGTDHAPDQIRATLIRSLKDRLVKDEDKTLQGS</sequence>
<name>A0AAD5SBD4_9FUNG</name>
<proteinExistence type="predicted"/>
<keyword evidence="3" id="KW-1185">Reference proteome</keyword>
<organism evidence="2 3">
    <name type="scientific">Rhizophlyctis rosea</name>
    <dbReference type="NCBI Taxonomy" id="64517"/>
    <lineage>
        <taxon>Eukaryota</taxon>
        <taxon>Fungi</taxon>
        <taxon>Fungi incertae sedis</taxon>
        <taxon>Chytridiomycota</taxon>
        <taxon>Chytridiomycota incertae sedis</taxon>
        <taxon>Chytridiomycetes</taxon>
        <taxon>Rhizophlyctidales</taxon>
        <taxon>Rhizophlyctidaceae</taxon>
        <taxon>Rhizophlyctis</taxon>
    </lineage>
</organism>
<feature type="region of interest" description="Disordered" evidence="1">
    <location>
        <begin position="1"/>
        <end position="40"/>
    </location>
</feature>
<feature type="compositionally biased region" description="Low complexity" evidence="1">
    <location>
        <begin position="24"/>
        <end position="40"/>
    </location>
</feature>
<accession>A0AAD5SBD4</accession>
<protein>
    <submittedName>
        <fullName evidence="2">Uncharacterized protein</fullName>
    </submittedName>
</protein>
<dbReference type="AlphaFoldDB" id="A0AAD5SBD4"/>
<feature type="compositionally biased region" description="Polar residues" evidence="1">
    <location>
        <begin position="1"/>
        <end position="23"/>
    </location>
</feature>
<gene>
    <name evidence="2" type="ORF">HK097_009237</name>
</gene>
<comment type="caution">
    <text evidence="2">The sequence shown here is derived from an EMBL/GenBank/DDBJ whole genome shotgun (WGS) entry which is preliminary data.</text>
</comment>